<proteinExistence type="predicted"/>
<dbReference type="PANTHER" id="PTHR33840:SF1">
    <property type="entry name" value="TLE1 PHOSPHOLIPASE DOMAIN-CONTAINING PROTEIN"/>
    <property type="match status" value="1"/>
</dbReference>
<evidence type="ECO:0000259" key="1">
    <source>
        <dbReference type="Pfam" id="PF09994"/>
    </source>
</evidence>
<dbReference type="InterPro" id="IPR018712">
    <property type="entry name" value="Tle1-like_cat"/>
</dbReference>
<dbReference type="Proteomes" id="UP000996601">
    <property type="component" value="Unassembled WGS sequence"/>
</dbReference>
<keyword evidence="3" id="KW-1185">Reference proteome</keyword>
<gene>
    <name evidence="2" type="ORF">GB927_001935</name>
</gene>
<dbReference type="InterPro" id="IPR029058">
    <property type="entry name" value="AB_hydrolase_fold"/>
</dbReference>
<dbReference type="PANTHER" id="PTHR33840">
    <property type="match status" value="1"/>
</dbReference>
<organism evidence="2 3">
    <name type="scientific">Shinella lacus</name>
    <dbReference type="NCBI Taxonomy" id="2654216"/>
    <lineage>
        <taxon>Bacteria</taxon>
        <taxon>Pseudomonadati</taxon>
        <taxon>Pseudomonadota</taxon>
        <taxon>Alphaproteobacteria</taxon>
        <taxon>Hyphomicrobiales</taxon>
        <taxon>Rhizobiaceae</taxon>
        <taxon>Shinella</taxon>
    </lineage>
</organism>
<evidence type="ECO:0000313" key="2">
    <source>
        <dbReference type="EMBL" id="MCQ4628776.1"/>
    </source>
</evidence>
<dbReference type="EMBL" id="WHSB02000001">
    <property type="protein sequence ID" value="MCQ4628776.1"/>
    <property type="molecule type" value="Genomic_DNA"/>
</dbReference>
<accession>A0ABT1R0T4</accession>
<protein>
    <submittedName>
        <fullName evidence="2">DUF2235 domain-containing protein</fullName>
    </submittedName>
</protein>
<dbReference type="Pfam" id="PF09994">
    <property type="entry name" value="T6SS_Tle1-like_cat"/>
    <property type="match status" value="1"/>
</dbReference>
<comment type="caution">
    <text evidence="2">The sequence shown here is derived from an EMBL/GenBank/DDBJ whole genome shotgun (WGS) entry which is preliminary data.</text>
</comment>
<dbReference type="SUPFAM" id="SSF53474">
    <property type="entry name" value="alpha/beta-Hydrolases"/>
    <property type="match status" value="1"/>
</dbReference>
<feature type="domain" description="T6SS Phospholipase effector Tle1-like catalytic" evidence="1">
    <location>
        <begin position="2"/>
        <end position="274"/>
    </location>
</feature>
<sequence length="515" mass="57227">MHLIVFCDGTWNTPDQLEDGLPAPTNVVKLHHALAPLDGAGREQRAYYHPGVGTDGGVWDRLAGGGMGEGLDRNIMSAYNWLARTYEDGAQIWLFGFSRGAYTVRSLGGMISRCGLLKAAGLEEKAIWAAIETLFENYRTPEKTAKPVTATKRLPFHGVASGQKCKHSMPIHCIGVWDTVGALGVPDDLALLNLLDDPAKHSFHDTELSPVVKNARHAIAIDERRQSFTPTLWTNVEDRPTVQQIWFPGVHADVGGGYGRSGLSDGALDWMIEEVRALGLNFRENIQQQLVADPLGLLHDSVTGVFKTLRTRPRSVPLFSASSTELHRSARDRHDNPPLTQGDYWKTKRLDKGQEVTVDVFARERWNFTGLFLEAGVTYRFSAKGEWMDGEITCPPSGTNDGKFHLGEAVQIASSIFGKGEQLFTKLTGNHQVDFWYTKRAEDAPWFSLIGMVANGVLPEKKPEDRLSFAPHEEFEIGTGKDFTPKKNGYLYAFANDAWQTYDNNRGSVRLTVKR</sequence>
<dbReference type="RefSeq" id="WP_256114851.1">
    <property type="nucleotide sequence ID" value="NZ_WHSB02000001.1"/>
</dbReference>
<reference evidence="2" key="1">
    <citation type="submission" date="2021-07" db="EMBL/GenBank/DDBJ databases">
        <title>Shinella sp. nov., a novel member of the genus Shinella from water.</title>
        <authorList>
            <person name="Deng Y."/>
        </authorList>
    </citation>
    <scope>NUCLEOTIDE SEQUENCE</scope>
    <source>
        <strain evidence="2">CPCC 100929</strain>
    </source>
</reference>
<name>A0ABT1R0T4_9HYPH</name>
<evidence type="ECO:0000313" key="3">
    <source>
        <dbReference type="Proteomes" id="UP000996601"/>
    </source>
</evidence>
<dbReference type="Gene3D" id="2.60.120.430">
    <property type="entry name" value="Galactose-binding lectin"/>
    <property type="match status" value="1"/>
</dbReference>